<dbReference type="OrthoDB" id="5149974at2"/>
<organism evidence="2 3">
    <name type="scientific">Yimella lutea</name>
    <dbReference type="NCBI Taxonomy" id="587872"/>
    <lineage>
        <taxon>Bacteria</taxon>
        <taxon>Bacillati</taxon>
        <taxon>Actinomycetota</taxon>
        <taxon>Actinomycetes</taxon>
        <taxon>Micrococcales</taxon>
        <taxon>Dermacoccaceae</taxon>
        <taxon>Yimella</taxon>
    </lineage>
</organism>
<evidence type="ECO:0000256" key="1">
    <source>
        <dbReference type="SAM" id="Phobius"/>
    </source>
</evidence>
<evidence type="ECO:0000313" key="3">
    <source>
        <dbReference type="Proteomes" id="UP000320806"/>
    </source>
</evidence>
<name>A0A542EJR8_9MICO</name>
<keyword evidence="1" id="KW-1133">Transmembrane helix</keyword>
<dbReference type="EMBL" id="VFMO01000001">
    <property type="protein sequence ID" value="TQJ15569.1"/>
    <property type="molecule type" value="Genomic_DNA"/>
</dbReference>
<keyword evidence="3" id="KW-1185">Reference proteome</keyword>
<protein>
    <submittedName>
        <fullName evidence="2">Uncharacterized protein</fullName>
    </submittedName>
</protein>
<reference evidence="2 3" key="1">
    <citation type="submission" date="2019-06" db="EMBL/GenBank/DDBJ databases">
        <title>Sequencing the genomes of 1000 actinobacteria strains.</title>
        <authorList>
            <person name="Klenk H.-P."/>
        </authorList>
    </citation>
    <scope>NUCLEOTIDE SEQUENCE [LARGE SCALE GENOMIC DNA]</scope>
    <source>
        <strain evidence="2 3">DSM 19828</strain>
    </source>
</reference>
<accession>A0A542EJR8</accession>
<proteinExistence type="predicted"/>
<keyword evidence="1" id="KW-0472">Membrane</keyword>
<dbReference type="AlphaFoldDB" id="A0A542EJR8"/>
<feature type="transmembrane region" description="Helical" evidence="1">
    <location>
        <begin position="20"/>
        <end position="45"/>
    </location>
</feature>
<evidence type="ECO:0000313" key="2">
    <source>
        <dbReference type="EMBL" id="TQJ15569.1"/>
    </source>
</evidence>
<comment type="caution">
    <text evidence="2">The sequence shown here is derived from an EMBL/GenBank/DDBJ whole genome shotgun (WGS) entry which is preliminary data.</text>
</comment>
<sequence>MQIEHYTCRKAVVIMNMIPGFFTGFTIITAIALVAMIAVLGTWTVQFFARNRQQRVATRQPLVRYYSNLGQHSFSH</sequence>
<gene>
    <name evidence="2" type="ORF">FB459_3126</name>
</gene>
<dbReference type="Proteomes" id="UP000320806">
    <property type="component" value="Unassembled WGS sequence"/>
</dbReference>
<keyword evidence="1" id="KW-0812">Transmembrane</keyword>
<dbReference type="RefSeq" id="WP_129625873.1">
    <property type="nucleotide sequence ID" value="NZ_BAABCI010000001.1"/>
</dbReference>